<dbReference type="STRING" id="1817760.A2151_08410"/>
<feature type="domain" description="SPOR" evidence="2">
    <location>
        <begin position="67"/>
        <end position="146"/>
    </location>
</feature>
<dbReference type="GO" id="GO:0042834">
    <property type="term" value="F:peptidoglycan binding"/>
    <property type="evidence" value="ECO:0007669"/>
    <property type="project" value="InterPro"/>
</dbReference>
<reference evidence="3 4" key="1">
    <citation type="journal article" date="2016" name="Nat. Commun.">
        <title>Thousands of microbial genomes shed light on interconnected biogeochemical processes in an aquifer system.</title>
        <authorList>
            <person name="Anantharaman K."/>
            <person name="Brown C.T."/>
            <person name="Hug L.A."/>
            <person name="Sharon I."/>
            <person name="Castelle C.J."/>
            <person name="Probst A.J."/>
            <person name="Thomas B.C."/>
            <person name="Singh A."/>
            <person name="Wilkins M.J."/>
            <person name="Karaoz U."/>
            <person name="Brodie E.L."/>
            <person name="Williams K.H."/>
            <person name="Hubbard S.S."/>
            <person name="Banfield J.F."/>
        </authorList>
    </citation>
    <scope>NUCLEOTIDE SEQUENCE [LARGE SCALE GENOMIC DNA]</scope>
</reference>
<dbReference type="AlphaFoldDB" id="A0A1F6TJZ2"/>
<dbReference type="EMBL" id="MFSU01000107">
    <property type="protein sequence ID" value="OGI45396.1"/>
    <property type="molecule type" value="Genomic_DNA"/>
</dbReference>
<dbReference type="InterPro" id="IPR007730">
    <property type="entry name" value="SPOR-like_dom"/>
</dbReference>
<dbReference type="InterPro" id="IPR036680">
    <property type="entry name" value="SPOR-like_sf"/>
</dbReference>
<feature type="region of interest" description="Disordered" evidence="1">
    <location>
        <begin position="218"/>
        <end position="244"/>
    </location>
</feature>
<evidence type="ECO:0000256" key="1">
    <source>
        <dbReference type="SAM" id="MobiDB-lite"/>
    </source>
</evidence>
<dbReference type="PROSITE" id="PS51724">
    <property type="entry name" value="SPOR"/>
    <property type="match status" value="1"/>
</dbReference>
<feature type="compositionally biased region" description="Pro residues" evidence="1">
    <location>
        <begin position="222"/>
        <end position="234"/>
    </location>
</feature>
<evidence type="ECO:0000259" key="2">
    <source>
        <dbReference type="PROSITE" id="PS51724"/>
    </source>
</evidence>
<accession>A0A1F6TJZ2</accession>
<dbReference type="Pfam" id="PF05036">
    <property type="entry name" value="SPOR"/>
    <property type="match status" value="1"/>
</dbReference>
<dbReference type="Proteomes" id="UP000178885">
    <property type="component" value="Unassembled WGS sequence"/>
</dbReference>
<gene>
    <name evidence="3" type="ORF">A2151_08410</name>
</gene>
<protein>
    <recommendedName>
        <fullName evidence="2">SPOR domain-containing protein</fullName>
    </recommendedName>
</protein>
<evidence type="ECO:0000313" key="3">
    <source>
        <dbReference type="EMBL" id="OGI45396.1"/>
    </source>
</evidence>
<dbReference type="SUPFAM" id="SSF110997">
    <property type="entry name" value="Sporulation related repeat"/>
    <property type="match status" value="1"/>
</dbReference>
<proteinExistence type="predicted"/>
<organism evidence="3 4">
    <name type="scientific">Candidatus Muproteobacteria bacterium RBG_16_65_34</name>
    <dbReference type="NCBI Taxonomy" id="1817760"/>
    <lineage>
        <taxon>Bacteria</taxon>
        <taxon>Pseudomonadati</taxon>
        <taxon>Pseudomonadota</taxon>
        <taxon>Candidatus Muproteobacteria</taxon>
    </lineage>
</organism>
<evidence type="ECO:0000313" key="4">
    <source>
        <dbReference type="Proteomes" id="UP000178885"/>
    </source>
</evidence>
<comment type="caution">
    <text evidence="3">The sequence shown here is derived from an EMBL/GenBank/DDBJ whole genome shotgun (WGS) entry which is preliminary data.</text>
</comment>
<name>A0A1F6TJZ2_9PROT</name>
<sequence length="244" mass="26726">MMRWFFAVLVLANLGLWMWASWYKKSAVGEAEAPRPQVHAEQMKLLTEPGVKLKPRPKPPEPNAEVAVVAPRHCYRTGPFAELDAAIAAGKRLEARGIGYMRQEETRPAVTGYRVFLPPFPSREAAERKRKELVRLGFQDQALTQEGGRYAISLGLYSIEANAIAHQQRLAAKGVAAKLEPIRQARTAYWLELSGENLFEALKDFDWGAAGVSLSELACPASPSPPTPAAPAAPPGEDADARGR</sequence>